<dbReference type="PATRIC" id="fig|45634.12.peg.129"/>
<dbReference type="RefSeq" id="WP_061421987.1">
    <property type="nucleotide sequence ID" value="NZ_KQ969062.1"/>
</dbReference>
<dbReference type="EMBL" id="LQRD01000004">
    <property type="protein sequence ID" value="KXT71284.1"/>
    <property type="molecule type" value="Genomic_DNA"/>
</dbReference>
<evidence type="ECO:0000313" key="1">
    <source>
        <dbReference type="EMBL" id="KXT71284.1"/>
    </source>
</evidence>
<comment type="caution">
    <text evidence="1">The sequence shown here is derived from an EMBL/GenBank/DDBJ whole genome shotgun (WGS) entry which is preliminary data.</text>
</comment>
<reference evidence="1 2" key="1">
    <citation type="submission" date="2016-01" db="EMBL/GenBank/DDBJ databases">
        <title>Highly variable Streptococcus oralis are common among viridans streptococci isolated from primates.</title>
        <authorList>
            <person name="Denapaite D."/>
            <person name="Rieger M."/>
            <person name="Koendgen S."/>
            <person name="Brueckner R."/>
            <person name="Ochigava I."/>
            <person name="Kappeler P."/>
            <person name="Maetz-Rensing K."/>
            <person name="Leendertz F."/>
            <person name="Hakenbeck R."/>
        </authorList>
    </citation>
    <scope>NUCLEOTIDE SEQUENCE [LARGE SCALE GENOMIC DNA]</scope>
    <source>
        <strain evidence="1 2">DD08</strain>
    </source>
</reference>
<dbReference type="Proteomes" id="UP000070377">
    <property type="component" value="Unassembled WGS sequence"/>
</dbReference>
<name>A0A139N668_STRCR</name>
<evidence type="ECO:0000313" key="2">
    <source>
        <dbReference type="Proteomes" id="UP000070377"/>
    </source>
</evidence>
<dbReference type="AlphaFoldDB" id="A0A139N668"/>
<proteinExistence type="predicted"/>
<sequence length="218" mass="25933">MRLTLEALYVLQLFNDSSEDLTFLPLTILEGEDRKSALQRTIKKGYDDLKTEGLIIDGRPTDECMEYGYYLKEYQESSYHYQIDQDYFCAPAIDEFNRMTVVLRKDEEGRYVIRRLASVLFLSIILKNHQMLHYLDDRVKDYLHSNYESEPAFRVFAYHKNDEALRIAVEEFDQSTQDSVYFLDDESLYEYDITNQMQRSIDGDELCQLIVRKMRVEV</sequence>
<protein>
    <recommendedName>
        <fullName evidence="3">DUF5081 family protein</fullName>
    </recommendedName>
</protein>
<organism evidence="1 2">
    <name type="scientific">Streptococcus cristatus</name>
    <dbReference type="NCBI Taxonomy" id="45634"/>
    <lineage>
        <taxon>Bacteria</taxon>
        <taxon>Bacillati</taxon>
        <taxon>Bacillota</taxon>
        <taxon>Bacilli</taxon>
        <taxon>Lactobacillales</taxon>
        <taxon>Streptococcaceae</taxon>
        <taxon>Streptococcus</taxon>
    </lineage>
</organism>
<gene>
    <name evidence="1" type="ORF">SCRDD08_00124</name>
</gene>
<evidence type="ECO:0008006" key="3">
    <source>
        <dbReference type="Google" id="ProtNLM"/>
    </source>
</evidence>
<accession>A0A139N668</accession>